<accession>A0A0U5L9T1</accession>
<reference evidence="2" key="1">
    <citation type="submission" date="2015-11" db="EMBL/GenBank/DDBJ databases">
        <authorList>
            <person name="Blom J."/>
        </authorList>
    </citation>
    <scope>NUCLEOTIDE SEQUENCE [LARGE SCALE GENOMIC DNA]</scope>
    <source>
        <plasmid evidence="2">pEM01</plasmid>
    </source>
</reference>
<organism evidence="1 2">
    <name type="scientific">Duffyella gerundensis</name>
    <dbReference type="NCBI Taxonomy" id="1619313"/>
    <lineage>
        <taxon>Bacteria</taxon>
        <taxon>Pseudomonadati</taxon>
        <taxon>Pseudomonadota</taxon>
        <taxon>Gammaproteobacteria</taxon>
        <taxon>Enterobacterales</taxon>
        <taxon>Erwiniaceae</taxon>
        <taxon>Duffyella</taxon>
    </lineage>
</organism>
<dbReference type="KEGG" id="ege:EM595_p0391"/>
<keyword evidence="2" id="KW-1185">Reference proteome</keyword>
<dbReference type="EMBL" id="LN907828">
    <property type="protein sequence ID" value="CUU26088.1"/>
    <property type="molecule type" value="Genomic_DNA"/>
</dbReference>
<gene>
    <name evidence="1" type="ORF">EM595_p0391</name>
</gene>
<dbReference type="AlphaFoldDB" id="A0A0U5L9T1"/>
<proteinExistence type="predicted"/>
<dbReference type="Proteomes" id="UP000059419">
    <property type="component" value="Plasmid pEM01"/>
</dbReference>
<evidence type="ECO:0000313" key="2">
    <source>
        <dbReference type="Proteomes" id="UP000059419"/>
    </source>
</evidence>
<evidence type="ECO:0000313" key="1">
    <source>
        <dbReference type="EMBL" id="CUU26088.1"/>
    </source>
</evidence>
<geneLocation type="plasmid" evidence="2">
    <name>pEM01</name>
</geneLocation>
<sequence>MLFITYSELANAIWLSTLMLAADETLAFRRFFYSRSNDENYS</sequence>
<dbReference type="PATRIC" id="fig|1619313.3.peg.4010"/>
<name>A0A0U5L9T1_9GAMM</name>
<protein>
    <submittedName>
        <fullName evidence="1">Uncharacterized protein</fullName>
    </submittedName>
</protein>